<evidence type="ECO:0000256" key="5">
    <source>
        <dbReference type="ARBA" id="ARBA00023136"/>
    </source>
</evidence>
<feature type="transmembrane region" description="Helical" evidence="6">
    <location>
        <begin position="305"/>
        <end position="329"/>
    </location>
</feature>
<dbReference type="RefSeq" id="WP_084934927.1">
    <property type="nucleotide sequence ID" value="NZ_MLFR01000012.1"/>
</dbReference>
<dbReference type="EMBL" id="MLFR01000012">
    <property type="protein sequence ID" value="ORM68882.1"/>
    <property type="molecule type" value="Genomic_DNA"/>
</dbReference>
<dbReference type="InterPro" id="IPR011701">
    <property type="entry name" value="MFS"/>
</dbReference>
<dbReference type="InterPro" id="IPR020846">
    <property type="entry name" value="MFS_dom"/>
</dbReference>
<dbReference type="GO" id="GO:0022857">
    <property type="term" value="F:transmembrane transporter activity"/>
    <property type="evidence" value="ECO:0007669"/>
    <property type="project" value="InterPro"/>
</dbReference>
<feature type="transmembrane region" description="Helical" evidence="6">
    <location>
        <begin position="341"/>
        <end position="362"/>
    </location>
</feature>
<feature type="transmembrane region" description="Helical" evidence="6">
    <location>
        <begin position="252"/>
        <end position="272"/>
    </location>
</feature>
<feature type="transmembrane region" description="Helical" evidence="6">
    <location>
        <begin position="87"/>
        <end position="109"/>
    </location>
</feature>
<feature type="transmembrane region" description="Helical" evidence="6">
    <location>
        <begin position="211"/>
        <end position="232"/>
    </location>
</feature>
<feature type="transmembrane region" description="Helical" evidence="6">
    <location>
        <begin position="279"/>
        <end position="299"/>
    </location>
</feature>
<feature type="transmembrane region" description="Helical" evidence="6">
    <location>
        <begin position="115"/>
        <end position="133"/>
    </location>
</feature>
<reference evidence="8 9" key="1">
    <citation type="journal article" date="2017" name="Antonie Van Leeuwenhoek">
        <title>Phylogenomic resolution of the bacterial genus Pantoea and its relationship with Erwinia and Tatumella.</title>
        <authorList>
            <person name="Palmer M."/>
            <person name="Steenkamp E.T."/>
            <person name="Coetzee M.P."/>
            <person name="Chan W.Y."/>
            <person name="van Zyl E."/>
            <person name="De Maayer P."/>
            <person name="Coutinho T.A."/>
            <person name="Blom J."/>
            <person name="Smits T.H."/>
            <person name="Duffy B."/>
            <person name="Venter S.N."/>
        </authorList>
    </citation>
    <scope>NUCLEOTIDE SEQUENCE [LARGE SCALE GENOMIC DNA]</scope>
    <source>
        <strain evidence="8 9">LMG 26275</strain>
    </source>
</reference>
<feature type="transmembrane region" description="Helical" evidence="6">
    <location>
        <begin position="145"/>
        <end position="166"/>
    </location>
</feature>
<gene>
    <name evidence="8" type="ORF">HA51_12925</name>
</gene>
<name>A0A1X1CWS1_9GAMM</name>
<comment type="caution">
    <text evidence="8">The sequence shown here is derived from an EMBL/GenBank/DDBJ whole genome shotgun (WGS) entry which is preliminary data.</text>
</comment>
<accession>A0A1X1CWS1</accession>
<evidence type="ECO:0000256" key="4">
    <source>
        <dbReference type="ARBA" id="ARBA00022989"/>
    </source>
</evidence>
<keyword evidence="5 6" id="KW-0472">Membrane</keyword>
<comment type="subcellular location">
    <subcellularLocation>
        <location evidence="1">Cell membrane</location>
        <topology evidence="1">Multi-pass membrane protein</topology>
    </subcellularLocation>
</comment>
<evidence type="ECO:0000256" key="2">
    <source>
        <dbReference type="ARBA" id="ARBA00022475"/>
    </source>
</evidence>
<dbReference type="SUPFAM" id="SSF103473">
    <property type="entry name" value="MFS general substrate transporter"/>
    <property type="match status" value="1"/>
</dbReference>
<dbReference type="InterPro" id="IPR036259">
    <property type="entry name" value="MFS_trans_sf"/>
</dbReference>
<dbReference type="InterPro" id="IPR050189">
    <property type="entry name" value="MFS_Efflux_Transporters"/>
</dbReference>
<feature type="domain" description="Major facilitator superfamily (MFS) profile" evidence="7">
    <location>
        <begin position="20"/>
        <end position="394"/>
    </location>
</feature>
<proteinExistence type="predicted"/>
<sequence>MTSTKALIGNPPSSHPAWGAIFSMTLGVVVLIASEFLPVSLLTPIAGGLSISQGQAGQAVSVSGFFAVLTSLLNAPLTGHIDRKKVLIGFTLLLTVSGLMVTFAMNGVMFMSGRALLGIAIGGFWSMSTATVMRLVPRHAVAKGLALINGGNALAATVAAPLGSFLGQYIGWRGAFFMVVPLAVMAFIWQWRSIPAIPAQKSSRSLNPLRLLKLSSVRLGMTGIMFLFMGQFSIFTYLRPFLESVTGASVDVLSFILLLLGAAGLVGTWLIGKLLAHRLYTWLIMIPLMMSLIGILLILEGYSVWGTGALLTLWGFVATPAPVAWGVWLSRSLPEDSESGGGLMVAVIQLAITLGASVGGILFDQVGWWSPFIFGAVLLLLSAIFAALSARWHVNALTGEMHAPS</sequence>
<feature type="transmembrane region" description="Helical" evidence="6">
    <location>
        <begin position="368"/>
        <end position="388"/>
    </location>
</feature>
<feature type="transmembrane region" description="Helical" evidence="6">
    <location>
        <begin position="55"/>
        <end position="75"/>
    </location>
</feature>
<feature type="transmembrane region" description="Helical" evidence="6">
    <location>
        <begin position="21"/>
        <end position="43"/>
    </location>
</feature>
<evidence type="ECO:0000256" key="6">
    <source>
        <dbReference type="SAM" id="Phobius"/>
    </source>
</evidence>
<dbReference type="PANTHER" id="PTHR43124:SF5">
    <property type="entry name" value="PURINE RIBONUCLEOSIDE EFFLUX PUMP NEPI"/>
    <property type="match status" value="1"/>
</dbReference>
<keyword evidence="4 6" id="KW-1133">Transmembrane helix</keyword>
<dbReference type="GO" id="GO:0005886">
    <property type="term" value="C:plasma membrane"/>
    <property type="evidence" value="ECO:0007669"/>
    <property type="project" value="UniProtKB-SubCell"/>
</dbReference>
<keyword evidence="3 6" id="KW-0812">Transmembrane</keyword>
<evidence type="ECO:0000256" key="1">
    <source>
        <dbReference type="ARBA" id="ARBA00004651"/>
    </source>
</evidence>
<dbReference type="PANTHER" id="PTHR43124">
    <property type="entry name" value="PURINE EFFLUX PUMP PBUE"/>
    <property type="match status" value="1"/>
</dbReference>
<organism evidence="8 9">
    <name type="scientific">Pantoea rwandensis</name>
    <dbReference type="NCBI Taxonomy" id="1076550"/>
    <lineage>
        <taxon>Bacteria</taxon>
        <taxon>Pseudomonadati</taxon>
        <taxon>Pseudomonadota</taxon>
        <taxon>Gammaproteobacteria</taxon>
        <taxon>Enterobacterales</taxon>
        <taxon>Erwiniaceae</taxon>
        <taxon>Pantoea</taxon>
    </lineage>
</organism>
<keyword evidence="2" id="KW-1003">Cell membrane</keyword>
<dbReference type="CDD" id="cd17324">
    <property type="entry name" value="MFS_NepI_like"/>
    <property type="match status" value="1"/>
</dbReference>
<dbReference type="PROSITE" id="PS50850">
    <property type="entry name" value="MFS"/>
    <property type="match status" value="1"/>
</dbReference>
<dbReference type="AlphaFoldDB" id="A0A1X1CWS1"/>
<dbReference type="Pfam" id="PF07690">
    <property type="entry name" value="MFS_1"/>
    <property type="match status" value="1"/>
</dbReference>
<protein>
    <submittedName>
        <fullName evidence="8">MFS transporter</fullName>
    </submittedName>
</protein>
<dbReference type="Proteomes" id="UP000193558">
    <property type="component" value="Unassembled WGS sequence"/>
</dbReference>
<feature type="transmembrane region" description="Helical" evidence="6">
    <location>
        <begin position="172"/>
        <end position="191"/>
    </location>
</feature>
<evidence type="ECO:0000259" key="7">
    <source>
        <dbReference type="PROSITE" id="PS50850"/>
    </source>
</evidence>
<dbReference type="Gene3D" id="1.20.1250.20">
    <property type="entry name" value="MFS general substrate transporter like domains"/>
    <property type="match status" value="1"/>
</dbReference>
<evidence type="ECO:0000313" key="9">
    <source>
        <dbReference type="Proteomes" id="UP000193558"/>
    </source>
</evidence>
<evidence type="ECO:0000256" key="3">
    <source>
        <dbReference type="ARBA" id="ARBA00022692"/>
    </source>
</evidence>
<evidence type="ECO:0000313" key="8">
    <source>
        <dbReference type="EMBL" id="ORM68882.1"/>
    </source>
</evidence>